<organism evidence="3 4">
    <name type="scientific">Streptomyces boncukensis</name>
    <dbReference type="NCBI Taxonomy" id="2711219"/>
    <lineage>
        <taxon>Bacteria</taxon>
        <taxon>Bacillati</taxon>
        <taxon>Actinomycetota</taxon>
        <taxon>Actinomycetes</taxon>
        <taxon>Kitasatosporales</taxon>
        <taxon>Streptomycetaceae</taxon>
        <taxon>Streptomyces</taxon>
    </lineage>
</organism>
<name>A0A6G4X8M8_9ACTN</name>
<protein>
    <submittedName>
        <fullName evidence="3">Uncharacterized protein</fullName>
    </submittedName>
</protein>
<evidence type="ECO:0000313" key="4">
    <source>
        <dbReference type="Proteomes" id="UP000477722"/>
    </source>
</evidence>
<feature type="region of interest" description="Disordered" evidence="1">
    <location>
        <begin position="1"/>
        <end position="22"/>
    </location>
</feature>
<gene>
    <name evidence="3" type="ORF">G5C65_33755</name>
</gene>
<dbReference type="Proteomes" id="UP000477722">
    <property type="component" value="Unassembled WGS sequence"/>
</dbReference>
<sequence length="207" mass="20311">MARNAVPVRRRARHQAAPPRAVPRRAVPLAVLAVLAVLALGAAPGQAPPRGEKDPVATVRVTPSAVAPGGRLDLSTGACDGQTGAVAYADAFEKDVGLKPEADGDLAGRARIRSSAASGTHTVTVDCTGRPGAAEGEFTVAAPASPSGTPSPTAPVRAGGGGTADEHEDAGGGSVAGGGAVFGVALLAAFGVYLLRRRRASGSLGDG</sequence>
<feature type="transmembrane region" description="Helical" evidence="2">
    <location>
        <begin position="175"/>
        <end position="195"/>
    </location>
</feature>
<accession>A0A6G4X8M8</accession>
<reference evidence="3 4" key="1">
    <citation type="submission" date="2020-02" db="EMBL/GenBank/DDBJ databases">
        <title>Whole-genome analyses of novel actinobacteria.</title>
        <authorList>
            <person name="Sahin N."/>
            <person name="Tatar D."/>
        </authorList>
    </citation>
    <scope>NUCLEOTIDE SEQUENCE [LARGE SCALE GENOMIC DNA]</scope>
    <source>
        <strain evidence="3 4">SB3404</strain>
    </source>
</reference>
<evidence type="ECO:0000256" key="2">
    <source>
        <dbReference type="SAM" id="Phobius"/>
    </source>
</evidence>
<keyword evidence="2" id="KW-1133">Transmembrane helix</keyword>
<keyword evidence="4" id="KW-1185">Reference proteome</keyword>
<keyword evidence="2" id="KW-0472">Membrane</keyword>
<proteinExistence type="predicted"/>
<keyword evidence="2" id="KW-0812">Transmembrane</keyword>
<dbReference type="AlphaFoldDB" id="A0A6G4X8M8"/>
<dbReference type="EMBL" id="JAAKZZ010000655">
    <property type="protein sequence ID" value="NGO73210.1"/>
    <property type="molecule type" value="Genomic_DNA"/>
</dbReference>
<feature type="compositionally biased region" description="Low complexity" evidence="1">
    <location>
        <begin position="141"/>
        <end position="156"/>
    </location>
</feature>
<dbReference type="RefSeq" id="WP_165302870.1">
    <property type="nucleotide sequence ID" value="NZ_JAAKZZ010000655.1"/>
</dbReference>
<evidence type="ECO:0000313" key="3">
    <source>
        <dbReference type="EMBL" id="NGO73210.1"/>
    </source>
</evidence>
<feature type="region of interest" description="Disordered" evidence="1">
    <location>
        <begin position="141"/>
        <end position="172"/>
    </location>
</feature>
<evidence type="ECO:0000256" key="1">
    <source>
        <dbReference type="SAM" id="MobiDB-lite"/>
    </source>
</evidence>
<comment type="caution">
    <text evidence="3">The sequence shown here is derived from an EMBL/GenBank/DDBJ whole genome shotgun (WGS) entry which is preliminary data.</text>
</comment>